<feature type="region of interest" description="Disordered" evidence="1">
    <location>
        <begin position="18"/>
        <end position="47"/>
    </location>
</feature>
<dbReference type="EMBL" id="JABFJW010000705">
    <property type="protein sequence ID" value="NOK15241.1"/>
    <property type="molecule type" value="Genomic_DNA"/>
</dbReference>
<evidence type="ECO:0000256" key="1">
    <source>
        <dbReference type="SAM" id="MobiDB-lite"/>
    </source>
</evidence>
<sequence length="47" mass="4744">MKALTLAVVLLSSAAALAQTTPRAEESVNAAGTSEFRRAPPPGHGTP</sequence>
<name>A0A7Y4K1K8_9BACT</name>
<feature type="signal peptide" evidence="2">
    <location>
        <begin position="1"/>
        <end position="18"/>
    </location>
</feature>
<dbReference type="Proteomes" id="UP000528460">
    <property type="component" value="Unassembled WGS sequence"/>
</dbReference>
<organism evidence="3 4">
    <name type="scientific">Corallococcus exercitus</name>
    <dbReference type="NCBI Taxonomy" id="2316736"/>
    <lineage>
        <taxon>Bacteria</taxon>
        <taxon>Pseudomonadati</taxon>
        <taxon>Myxococcota</taxon>
        <taxon>Myxococcia</taxon>
        <taxon>Myxococcales</taxon>
        <taxon>Cystobacterineae</taxon>
        <taxon>Myxococcaceae</taxon>
        <taxon>Corallococcus</taxon>
    </lineage>
</organism>
<evidence type="ECO:0000313" key="3">
    <source>
        <dbReference type="EMBL" id="NOK15241.1"/>
    </source>
</evidence>
<comment type="caution">
    <text evidence="3">The sequence shown here is derived from an EMBL/GenBank/DDBJ whole genome shotgun (WGS) entry which is preliminary data.</text>
</comment>
<accession>A0A7Y4K1K8</accession>
<feature type="non-terminal residue" evidence="3">
    <location>
        <position position="47"/>
    </location>
</feature>
<reference evidence="3 4" key="1">
    <citation type="submission" date="2020-05" db="EMBL/GenBank/DDBJ databases">
        <authorList>
            <person name="Whitworth D."/>
        </authorList>
    </citation>
    <scope>NUCLEOTIDE SEQUENCE [LARGE SCALE GENOMIC DNA]</scope>
    <source>
        <strain evidence="3 4">CA046A</strain>
    </source>
</reference>
<evidence type="ECO:0000256" key="2">
    <source>
        <dbReference type="SAM" id="SignalP"/>
    </source>
</evidence>
<gene>
    <name evidence="3" type="ORF">HNS30_40185</name>
</gene>
<evidence type="ECO:0000313" key="4">
    <source>
        <dbReference type="Proteomes" id="UP000528460"/>
    </source>
</evidence>
<proteinExistence type="predicted"/>
<protein>
    <submittedName>
        <fullName evidence="3">Uncharacterized protein</fullName>
    </submittedName>
</protein>
<dbReference type="AlphaFoldDB" id="A0A7Y4K1K8"/>
<feature type="chain" id="PRO_5030762034" evidence="2">
    <location>
        <begin position="19"/>
        <end position="47"/>
    </location>
</feature>
<keyword evidence="2" id="KW-0732">Signal</keyword>